<sequence>MAKEANAKLIELSLWPITRACAKKFQEAISCYIDQVWGEKVTSLIDQSWTSMLCILCSLLKVEF</sequence>
<accession>A0A9D3UKK0</accession>
<dbReference type="AlphaFoldDB" id="A0A9D3UKK0"/>
<dbReference type="Proteomes" id="UP000828251">
    <property type="component" value="Unassembled WGS sequence"/>
</dbReference>
<dbReference type="OrthoDB" id="10351991at2759"/>
<name>A0A9D3UKK0_9ROSI</name>
<evidence type="ECO:0000313" key="2">
    <source>
        <dbReference type="Proteomes" id="UP000828251"/>
    </source>
</evidence>
<comment type="caution">
    <text evidence="1">The sequence shown here is derived from an EMBL/GenBank/DDBJ whole genome shotgun (WGS) entry which is preliminary data.</text>
</comment>
<reference evidence="1 2" key="1">
    <citation type="journal article" date="2021" name="Plant Biotechnol. J.">
        <title>Multi-omics assisted identification of the key and species-specific regulatory components of drought-tolerant mechanisms in Gossypium stocksii.</title>
        <authorList>
            <person name="Yu D."/>
            <person name="Ke L."/>
            <person name="Zhang D."/>
            <person name="Wu Y."/>
            <person name="Sun Y."/>
            <person name="Mei J."/>
            <person name="Sun J."/>
            <person name="Sun Y."/>
        </authorList>
    </citation>
    <scope>NUCLEOTIDE SEQUENCE [LARGE SCALE GENOMIC DNA]</scope>
    <source>
        <strain evidence="2">cv. E1</strain>
        <tissue evidence="1">Leaf</tissue>
    </source>
</reference>
<evidence type="ECO:0000313" key="1">
    <source>
        <dbReference type="EMBL" id="KAH1046903.1"/>
    </source>
</evidence>
<gene>
    <name evidence="1" type="ORF">J1N35_037687</name>
</gene>
<organism evidence="1 2">
    <name type="scientific">Gossypium stocksii</name>
    <dbReference type="NCBI Taxonomy" id="47602"/>
    <lineage>
        <taxon>Eukaryota</taxon>
        <taxon>Viridiplantae</taxon>
        <taxon>Streptophyta</taxon>
        <taxon>Embryophyta</taxon>
        <taxon>Tracheophyta</taxon>
        <taxon>Spermatophyta</taxon>
        <taxon>Magnoliopsida</taxon>
        <taxon>eudicotyledons</taxon>
        <taxon>Gunneridae</taxon>
        <taxon>Pentapetalae</taxon>
        <taxon>rosids</taxon>
        <taxon>malvids</taxon>
        <taxon>Malvales</taxon>
        <taxon>Malvaceae</taxon>
        <taxon>Malvoideae</taxon>
        <taxon>Gossypium</taxon>
    </lineage>
</organism>
<protein>
    <submittedName>
        <fullName evidence="1">Uncharacterized protein</fullName>
    </submittedName>
</protein>
<proteinExistence type="predicted"/>
<dbReference type="EMBL" id="JAIQCV010000011">
    <property type="protein sequence ID" value="KAH1046903.1"/>
    <property type="molecule type" value="Genomic_DNA"/>
</dbReference>
<keyword evidence="2" id="KW-1185">Reference proteome</keyword>